<dbReference type="PATRIC" id="fig|1423790.3.peg.350"/>
<dbReference type="PRINTS" id="PR00035">
    <property type="entry name" value="HTHGNTR"/>
</dbReference>
<dbReference type="InterPro" id="IPR036388">
    <property type="entry name" value="WH-like_DNA-bd_sf"/>
</dbReference>
<dbReference type="GO" id="GO:0003677">
    <property type="term" value="F:DNA binding"/>
    <property type="evidence" value="ECO:0007669"/>
    <property type="project" value="UniProtKB-KW"/>
</dbReference>
<dbReference type="Gene3D" id="1.10.10.10">
    <property type="entry name" value="Winged helix-like DNA-binding domain superfamily/Winged helix DNA-binding domain"/>
    <property type="match status" value="1"/>
</dbReference>
<proteinExistence type="predicted"/>
<dbReference type="SUPFAM" id="SSF64288">
    <property type="entry name" value="Chorismate lyase-like"/>
    <property type="match status" value="1"/>
</dbReference>
<evidence type="ECO:0000256" key="3">
    <source>
        <dbReference type="ARBA" id="ARBA00023163"/>
    </source>
</evidence>
<evidence type="ECO:0000256" key="2">
    <source>
        <dbReference type="ARBA" id="ARBA00023125"/>
    </source>
</evidence>
<dbReference type="InterPro" id="IPR036390">
    <property type="entry name" value="WH_DNA-bd_sf"/>
</dbReference>
<dbReference type="Pfam" id="PF00392">
    <property type="entry name" value="GntR"/>
    <property type="match status" value="1"/>
</dbReference>
<dbReference type="InterPro" id="IPR050679">
    <property type="entry name" value="Bact_HTH_transcr_reg"/>
</dbReference>
<dbReference type="PANTHER" id="PTHR44846:SF5">
    <property type="entry name" value="HTH-TYPE TRANSCRIPTIONAL REGULATOR GMUR"/>
    <property type="match status" value="1"/>
</dbReference>
<dbReference type="SMART" id="SM00345">
    <property type="entry name" value="HTH_GNTR"/>
    <property type="match status" value="1"/>
</dbReference>
<sequence>MSKYKDIADDIENKIHSHFYSEQLPDQHELAEIYATSRVTIVRALKLLSKRNLVKTVKGHGTFIVSKTLPDVFLNFDATDNKGYSHSLQGKLDVSNKLISYKMRMPSNTEVDSLQIEAHDLVYDICRMHAVNQKEINLEYIIIPVNRIPGLTEKVAAQSIYAHVKNDLKFGIGKSSCIVTAQKADSYDIRYLNCQADDPILCLHQKNFLVDGRPFELSESHIRFDRGSVSFENDPLVNQYPLDYEP</sequence>
<dbReference type="PANTHER" id="PTHR44846">
    <property type="entry name" value="MANNOSYL-D-GLYCERATE TRANSPORT/METABOLISM SYSTEM REPRESSOR MNGR-RELATED"/>
    <property type="match status" value="1"/>
</dbReference>
<dbReference type="EMBL" id="CAKD01000021">
    <property type="protein sequence ID" value="CCI85377.1"/>
    <property type="molecule type" value="Genomic_DNA"/>
</dbReference>
<dbReference type="GO" id="GO:0003700">
    <property type="term" value="F:DNA-binding transcription factor activity"/>
    <property type="evidence" value="ECO:0007669"/>
    <property type="project" value="InterPro"/>
</dbReference>
<dbReference type="GO" id="GO:0045892">
    <property type="term" value="P:negative regulation of DNA-templated transcription"/>
    <property type="evidence" value="ECO:0007669"/>
    <property type="project" value="TreeGrafter"/>
</dbReference>
<evidence type="ECO:0000313" key="6">
    <source>
        <dbReference type="Proteomes" id="UP000009311"/>
    </source>
</evidence>
<protein>
    <submittedName>
        <fullName evidence="5">UbiC transcription regulator-associated</fullName>
    </submittedName>
</protein>
<comment type="caution">
    <text evidence="5">The sequence shown here is derived from an EMBL/GenBank/DDBJ whole genome shotgun (WGS) entry which is preliminary data.</text>
</comment>
<dbReference type="OrthoDB" id="9815017at2"/>
<dbReference type="Gene3D" id="3.40.1410.10">
    <property type="entry name" value="Chorismate lyase-like"/>
    <property type="match status" value="1"/>
</dbReference>
<dbReference type="STRING" id="1423790.BN53_04655"/>
<accession>I7IZY0</accession>
<keyword evidence="6" id="KW-1185">Reference proteome</keyword>
<dbReference type="SMART" id="SM00866">
    <property type="entry name" value="UTRA"/>
    <property type="match status" value="1"/>
</dbReference>
<dbReference type="InterPro" id="IPR028978">
    <property type="entry name" value="Chorismate_lyase_/UTRA_dom_sf"/>
</dbReference>
<dbReference type="eggNOG" id="COG2188">
    <property type="taxonomic scope" value="Bacteria"/>
</dbReference>
<keyword evidence="1" id="KW-0805">Transcription regulation</keyword>
<evidence type="ECO:0000313" key="5">
    <source>
        <dbReference type="EMBL" id="CCI85377.1"/>
    </source>
</evidence>
<gene>
    <name evidence="5" type="ORF">BN53_04655</name>
</gene>
<evidence type="ECO:0000259" key="4">
    <source>
        <dbReference type="PROSITE" id="PS50949"/>
    </source>
</evidence>
<keyword evidence="3" id="KW-0804">Transcription</keyword>
<dbReference type="InterPro" id="IPR011663">
    <property type="entry name" value="UTRA"/>
</dbReference>
<dbReference type="CDD" id="cd07377">
    <property type="entry name" value="WHTH_GntR"/>
    <property type="match status" value="1"/>
</dbReference>
<dbReference type="InterPro" id="IPR000524">
    <property type="entry name" value="Tscrpt_reg_HTH_GntR"/>
</dbReference>
<feature type="domain" description="HTH gntR-type" evidence="4">
    <location>
        <begin position="1"/>
        <end position="67"/>
    </location>
</feature>
<dbReference type="Proteomes" id="UP000009311">
    <property type="component" value="Unassembled WGS sequence"/>
</dbReference>
<dbReference type="RefSeq" id="WP_009559929.1">
    <property type="nucleotide sequence ID" value="NZ_AYZN01000001.1"/>
</dbReference>
<organism evidence="5 6">
    <name type="scientific">Lactobacillus pasteurii DSM 23907 = CRBIP 24.76</name>
    <dbReference type="NCBI Taxonomy" id="1423790"/>
    <lineage>
        <taxon>Bacteria</taxon>
        <taxon>Bacillati</taxon>
        <taxon>Bacillota</taxon>
        <taxon>Bacilli</taxon>
        <taxon>Lactobacillales</taxon>
        <taxon>Lactobacillaceae</taxon>
        <taxon>Lactobacillus</taxon>
    </lineage>
</organism>
<evidence type="ECO:0000256" key="1">
    <source>
        <dbReference type="ARBA" id="ARBA00023015"/>
    </source>
</evidence>
<dbReference type="SUPFAM" id="SSF46785">
    <property type="entry name" value="Winged helix' DNA-binding domain"/>
    <property type="match status" value="1"/>
</dbReference>
<dbReference type="PROSITE" id="PS50949">
    <property type="entry name" value="HTH_GNTR"/>
    <property type="match status" value="1"/>
</dbReference>
<reference evidence="5 6" key="1">
    <citation type="submission" date="2012-06" db="EMBL/GenBank/DDBJ databases">
        <title>Draft Genome Sequence of Lactobacillus pasteurii CRBIP 24.76T.</title>
        <authorList>
            <person name="Cousin S."/>
            <person name="Bouchier C."/>
            <person name="Loux V."/>
            <person name="Ma L."/>
            <person name="Creno S."/>
            <person name="Bizet C."/>
            <person name="Clermont D."/>
        </authorList>
    </citation>
    <scope>NUCLEOTIDE SEQUENCE [LARGE SCALE GENOMIC DNA]</scope>
    <source>
        <strain evidence="6">CRBIP 24.76T</strain>
    </source>
</reference>
<keyword evidence="2" id="KW-0238">DNA-binding</keyword>
<dbReference type="AlphaFoldDB" id="I7IZY0"/>
<dbReference type="Pfam" id="PF07702">
    <property type="entry name" value="UTRA"/>
    <property type="match status" value="1"/>
</dbReference>
<name>I7IZY0_9LACO</name>